<keyword evidence="5" id="KW-1185">Reference proteome</keyword>
<evidence type="ECO:0000259" key="1">
    <source>
        <dbReference type="PROSITE" id="PS51671"/>
    </source>
</evidence>
<evidence type="ECO:0000313" key="5">
    <source>
        <dbReference type="Proteomes" id="UP001555100"/>
    </source>
</evidence>
<dbReference type="STRING" id="1661.CQ11_06105"/>
<dbReference type="KEGG" id="tpy:CQ11_06105"/>
<dbReference type="EMBL" id="JBAGNM010000001">
    <property type="protein sequence ID" value="MEW6953469.1"/>
    <property type="molecule type" value="Genomic_DNA"/>
</dbReference>
<dbReference type="NCBIfam" id="NF001220">
    <property type="entry name" value="PRK00194.1"/>
    <property type="match status" value="1"/>
</dbReference>
<name>X4QUW4_9ACTO</name>
<evidence type="ECO:0000313" key="4">
    <source>
        <dbReference type="Proteomes" id="UP000275951"/>
    </source>
</evidence>
<dbReference type="Proteomes" id="UP001555100">
    <property type="component" value="Unassembled WGS sequence"/>
</dbReference>
<dbReference type="PANTHER" id="PTHR34875:SF6">
    <property type="entry name" value="UPF0237 PROTEIN MJ1558"/>
    <property type="match status" value="1"/>
</dbReference>
<evidence type="ECO:0000313" key="2">
    <source>
        <dbReference type="EMBL" id="AZR06814.1"/>
    </source>
</evidence>
<dbReference type="InterPro" id="IPR050990">
    <property type="entry name" value="UPF0237/GcvR_regulator"/>
</dbReference>
<dbReference type="PROSITE" id="PS51671">
    <property type="entry name" value="ACT"/>
    <property type="match status" value="1"/>
</dbReference>
<dbReference type="EMBL" id="CP033905">
    <property type="protein sequence ID" value="AZR06814.1"/>
    <property type="molecule type" value="Genomic_DNA"/>
</dbReference>
<dbReference type="SUPFAM" id="SSF55021">
    <property type="entry name" value="ACT-like"/>
    <property type="match status" value="1"/>
</dbReference>
<dbReference type="InterPro" id="IPR022986">
    <property type="entry name" value="UPF0237_ACT"/>
</dbReference>
<dbReference type="Pfam" id="PF13740">
    <property type="entry name" value="ACT_6"/>
    <property type="match status" value="1"/>
</dbReference>
<dbReference type="Proteomes" id="UP000275951">
    <property type="component" value="Chromosome"/>
</dbReference>
<dbReference type="CDD" id="cd04872">
    <property type="entry name" value="ACT_1ZPV"/>
    <property type="match status" value="1"/>
</dbReference>
<feature type="domain" description="ACT" evidence="1">
    <location>
        <begin position="4"/>
        <end position="86"/>
    </location>
</feature>
<organism evidence="2 4">
    <name type="scientific">Trueperella pyogenes</name>
    <dbReference type="NCBI Taxonomy" id="1661"/>
    <lineage>
        <taxon>Bacteria</taxon>
        <taxon>Bacillati</taxon>
        <taxon>Actinomycetota</taxon>
        <taxon>Actinomycetes</taxon>
        <taxon>Actinomycetales</taxon>
        <taxon>Actinomycetaceae</taxon>
        <taxon>Trueperella</taxon>
    </lineage>
</organism>
<evidence type="ECO:0000313" key="3">
    <source>
        <dbReference type="EMBL" id="MEW6953469.1"/>
    </source>
</evidence>
<dbReference type="AlphaFoldDB" id="X4QUW4"/>
<dbReference type="InterPro" id="IPR045865">
    <property type="entry name" value="ACT-like_dom_sf"/>
</dbReference>
<accession>X4QUW4</accession>
<sequence length="93" mass="9921">MFAIITVTGSDHPGIVAAVTTALAEHEANILDISQTLMGGYFTMILRVELAGARPLRANSIDDLQDALAAVEQAQNLVIRVQSEALFTAINEL</sequence>
<reference evidence="2 4" key="1">
    <citation type="submission" date="2018-11" db="EMBL/GenBank/DDBJ databases">
        <title>Multidrug-resistant genes are associated with an 42-kb island TGI1 carrying a complex class 1 integron in a Trueperella pyogenes.</title>
        <authorList>
            <person name="Dong W."/>
        </authorList>
    </citation>
    <scope>NUCLEOTIDE SEQUENCE [LARGE SCALE GENOMIC DNA]</scope>
    <source>
        <strain evidence="2 4">TP4</strain>
    </source>
</reference>
<dbReference type="InterPro" id="IPR002912">
    <property type="entry name" value="ACT_dom"/>
</dbReference>
<dbReference type="Gene3D" id="3.30.70.260">
    <property type="match status" value="1"/>
</dbReference>
<reference evidence="3 5" key="2">
    <citation type="submission" date="2024-01" db="EMBL/GenBank/DDBJ databases">
        <title>Genomic analysis and antimicrobial resistance profiles of Trueperella pyogenes isolated from domestic and wild animals.</title>
        <authorList>
            <person name="Magossi G."/>
            <person name="Gzyl K.E."/>
            <person name="Holman D.B."/>
            <person name="Amat S."/>
        </authorList>
    </citation>
    <scope>NUCLEOTIDE SEQUENCE [LARGE SCALE GENOMIC DNA]</scope>
    <source>
        <strain evidence="3 5">1494</strain>
    </source>
</reference>
<gene>
    <name evidence="2" type="ORF">EBQ10_05570</name>
    <name evidence="3" type="ORF">V3M73_00300</name>
</gene>
<dbReference type="PANTHER" id="PTHR34875">
    <property type="entry name" value="UPF0237 PROTEIN MJ1558"/>
    <property type="match status" value="1"/>
</dbReference>
<protein>
    <submittedName>
        <fullName evidence="2">ACT domain-containing protein</fullName>
    </submittedName>
</protein>
<proteinExistence type="predicted"/>
<dbReference type="RefSeq" id="WP_024963653.1">
    <property type="nucleotide sequence ID" value="NZ_CP007519.1"/>
</dbReference>